<evidence type="ECO:0000256" key="13">
    <source>
        <dbReference type="SAM" id="MobiDB-lite"/>
    </source>
</evidence>
<sequence length="500" mass="55400">MAENAGLDNHRIKSFKNKGRDVETMRRHRNDVTVELRKNKRDEHLLKKRNVPQEDSLEDSDFDSDFKGQNITLEAILQNATSDNAVVQLSAVQAARKLLSSDRNPPIDDLIKSGILPILVKCLERDDNPSLQFEAAWALTNIASGTSQQTQAVVKSNAVPLFLRLLHSPHHNVCEQAVWALGNIIGDGPQCRDYVISLGVVKPLLSFINPSIPITFLRNVTWVIVNLCRNKDPPPPMETVQEVCLILCSILVDTVWALSYLTDGGNEQIQMVIDSGVVPFLVPLLSHQEVKVQTAALRAVGNIVTGTDEQTQVVLNCDVLSHFPNLLTHPKEKINKEAVWFLSNITAGNQQQVQAVIDAGLVPLIIHQLAKGDFGTQKEAAWVEYLVQQNVIPPFCSLLSVKDSQVVQVVLDGLKNVLIMAGDEASTIAEIIEESGGLEKIENLQQHENEDIYKLAFEIIDQYFSGDDIDEDPSLIPEATQGGTFNFDPASNLQTKEFKF</sequence>
<dbReference type="InterPro" id="IPR002652">
    <property type="entry name" value="Importin-a_IBB"/>
</dbReference>
<dbReference type="InterPro" id="IPR000225">
    <property type="entry name" value="Armadillo"/>
</dbReference>
<dbReference type="Pfam" id="PF16186">
    <property type="entry name" value="Arm_3"/>
    <property type="match status" value="1"/>
</dbReference>
<dbReference type="InterPro" id="IPR016024">
    <property type="entry name" value="ARM-type_fold"/>
</dbReference>
<feature type="repeat" description="ARM" evidence="12">
    <location>
        <begin position="157"/>
        <end position="184"/>
    </location>
</feature>
<feature type="compositionally biased region" description="Basic and acidic residues" evidence="13">
    <location>
        <begin position="18"/>
        <end position="30"/>
    </location>
</feature>
<dbReference type="SMART" id="SM00185">
    <property type="entry name" value="ARM"/>
    <property type="match status" value="7"/>
</dbReference>
<keyword evidence="9" id="KW-0007">Acetylation</keyword>
<evidence type="ECO:0000256" key="10">
    <source>
        <dbReference type="ARBA" id="ARBA00023242"/>
    </source>
</evidence>
<dbReference type="Gene3D" id="1.25.10.10">
    <property type="entry name" value="Leucine-rich Repeat Variant"/>
    <property type="match status" value="1"/>
</dbReference>
<dbReference type="Pfam" id="PF00514">
    <property type="entry name" value="Arm"/>
    <property type="match status" value="7"/>
</dbReference>
<reference evidence="15" key="2">
    <citation type="submission" date="2025-08" db="UniProtKB">
        <authorList>
            <consortium name="Ensembl"/>
        </authorList>
    </citation>
    <scope>IDENTIFICATION</scope>
</reference>
<dbReference type="InterPro" id="IPR024931">
    <property type="entry name" value="Importin_alpha"/>
</dbReference>
<proteinExistence type="inferred from homology"/>
<evidence type="ECO:0000256" key="6">
    <source>
        <dbReference type="ARBA" id="ARBA00022553"/>
    </source>
</evidence>
<dbReference type="AlphaFoldDB" id="A0A8C7THI7"/>
<keyword evidence="6" id="KW-0597">Phosphoprotein</keyword>
<dbReference type="GO" id="GO:0005634">
    <property type="term" value="C:nucleus"/>
    <property type="evidence" value="ECO:0007669"/>
    <property type="project" value="UniProtKB-SubCell"/>
</dbReference>
<evidence type="ECO:0000256" key="3">
    <source>
        <dbReference type="ARBA" id="ARBA00010394"/>
    </source>
</evidence>
<evidence type="ECO:0000256" key="4">
    <source>
        <dbReference type="ARBA" id="ARBA00022448"/>
    </source>
</evidence>
<keyword evidence="5" id="KW-0963">Cytoplasm</keyword>
<feature type="region of interest" description="Disordered" evidence="13">
    <location>
        <begin position="1"/>
        <end position="30"/>
    </location>
</feature>
<dbReference type="Gene3D" id="1.20.5.690">
    <property type="entry name" value="Importin-alpha, importin-beta-binding domain"/>
    <property type="match status" value="1"/>
</dbReference>
<dbReference type="InterPro" id="IPR032413">
    <property type="entry name" value="Arm_3"/>
</dbReference>
<evidence type="ECO:0000313" key="15">
    <source>
        <dbReference type="Ensembl" id="ENSOMYP00000081761.2"/>
    </source>
</evidence>
<dbReference type="GeneTree" id="ENSGT01050000244891"/>
<dbReference type="Proteomes" id="UP000694395">
    <property type="component" value="Chromosome 22"/>
</dbReference>
<keyword evidence="7" id="KW-0677">Repeat</keyword>
<protein>
    <recommendedName>
        <fullName evidence="11">Importin subunit alpha</fullName>
    </recommendedName>
</protein>
<dbReference type="InterPro" id="IPR011989">
    <property type="entry name" value="ARM-like"/>
</dbReference>
<dbReference type="FunFam" id="1.25.10.10:FF:000009">
    <property type="entry name" value="Importin subunit alpha"/>
    <property type="match status" value="1"/>
</dbReference>
<dbReference type="InterPro" id="IPR036975">
    <property type="entry name" value="Importin-a_IBB_sf"/>
</dbReference>
<feature type="domain" description="IBB" evidence="14">
    <location>
        <begin position="1"/>
        <end position="58"/>
    </location>
</feature>
<dbReference type="SUPFAM" id="SSF48371">
    <property type="entry name" value="ARM repeat"/>
    <property type="match status" value="1"/>
</dbReference>
<evidence type="ECO:0000256" key="12">
    <source>
        <dbReference type="PROSITE-ProRule" id="PRU00259"/>
    </source>
</evidence>
<dbReference type="PIRSF" id="PIRSF005673">
    <property type="entry name" value="Importin_alpha"/>
    <property type="match status" value="1"/>
</dbReference>
<evidence type="ECO:0000259" key="14">
    <source>
        <dbReference type="PROSITE" id="PS51214"/>
    </source>
</evidence>
<organism evidence="15 16">
    <name type="scientific">Oncorhynchus mykiss</name>
    <name type="common">Rainbow trout</name>
    <name type="synonym">Salmo gairdneri</name>
    <dbReference type="NCBI Taxonomy" id="8022"/>
    <lineage>
        <taxon>Eukaryota</taxon>
        <taxon>Metazoa</taxon>
        <taxon>Chordata</taxon>
        <taxon>Craniata</taxon>
        <taxon>Vertebrata</taxon>
        <taxon>Euteleostomi</taxon>
        <taxon>Actinopterygii</taxon>
        <taxon>Neopterygii</taxon>
        <taxon>Teleostei</taxon>
        <taxon>Protacanthopterygii</taxon>
        <taxon>Salmoniformes</taxon>
        <taxon>Salmonidae</taxon>
        <taxon>Salmoninae</taxon>
        <taxon>Oncorhynchus</taxon>
    </lineage>
</organism>
<dbReference type="GO" id="GO:0061608">
    <property type="term" value="F:nuclear import signal receptor activity"/>
    <property type="evidence" value="ECO:0007669"/>
    <property type="project" value="InterPro"/>
</dbReference>
<evidence type="ECO:0000256" key="8">
    <source>
        <dbReference type="ARBA" id="ARBA00022927"/>
    </source>
</evidence>
<reference evidence="15" key="3">
    <citation type="submission" date="2025-09" db="UniProtKB">
        <authorList>
            <consortium name="Ensembl"/>
        </authorList>
    </citation>
    <scope>IDENTIFICATION</scope>
</reference>
<name>A0A8C7THI7_ONCMY</name>
<dbReference type="PROSITE" id="PS50176">
    <property type="entry name" value="ARM_REPEAT"/>
    <property type="match status" value="3"/>
</dbReference>
<evidence type="ECO:0000256" key="9">
    <source>
        <dbReference type="ARBA" id="ARBA00022990"/>
    </source>
</evidence>
<evidence type="ECO:0000256" key="2">
    <source>
        <dbReference type="ARBA" id="ARBA00004496"/>
    </source>
</evidence>
<evidence type="ECO:0000256" key="11">
    <source>
        <dbReference type="PIRNR" id="PIRNR005673"/>
    </source>
</evidence>
<keyword evidence="4 11" id="KW-0813">Transport</keyword>
<comment type="similarity">
    <text evidence="3 11">Belongs to the importin alpha family.</text>
</comment>
<dbReference type="FunFam" id="1.20.5.690:FF:000004">
    <property type="entry name" value="Importin subunit alpha"/>
    <property type="match status" value="1"/>
</dbReference>
<accession>A0A8C7THI7</accession>
<evidence type="ECO:0000256" key="7">
    <source>
        <dbReference type="ARBA" id="ARBA00022737"/>
    </source>
</evidence>
<dbReference type="Ensembl" id="ENSOMYT00000089076.2">
    <property type="protein sequence ID" value="ENSOMYP00000081761.2"/>
    <property type="gene ID" value="ENSOMYG00000036208.2"/>
</dbReference>
<feature type="repeat" description="ARM" evidence="12">
    <location>
        <begin position="114"/>
        <end position="158"/>
    </location>
</feature>
<dbReference type="PROSITE" id="PS51214">
    <property type="entry name" value="IBB"/>
    <property type="match status" value="1"/>
</dbReference>
<keyword evidence="16" id="KW-1185">Reference proteome</keyword>
<dbReference type="GO" id="GO:0005737">
    <property type="term" value="C:cytoplasm"/>
    <property type="evidence" value="ECO:0007669"/>
    <property type="project" value="UniProtKB-SubCell"/>
</dbReference>
<evidence type="ECO:0000256" key="5">
    <source>
        <dbReference type="ARBA" id="ARBA00022490"/>
    </source>
</evidence>
<dbReference type="GO" id="GO:0006606">
    <property type="term" value="P:protein import into nucleus"/>
    <property type="evidence" value="ECO:0007669"/>
    <property type="project" value="InterPro"/>
</dbReference>
<evidence type="ECO:0000313" key="16">
    <source>
        <dbReference type="Proteomes" id="UP000694395"/>
    </source>
</evidence>
<comment type="subcellular location">
    <subcellularLocation>
        <location evidence="2">Cytoplasm</location>
    </subcellularLocation>
    <subcellularLocation>
        <location evidence="1">Nucleus</location>
    </subcellularLocation>
</comment>
<feature type="repeat" description="ARM" evidence="12">
    <location>
        <begin position="276"/>
        <end position="314"/>
    </location>
</feature>
<dbReference type="Pfam" id="PF01749">
    <property type="entry name" value="IBB"/>
    <property type="match status" value="1"/>
</dbReference>
<dbReference type="PANTHER" id="PTHR23316">
    <property type="entry name" value="IMPORTIN ALPHA"/>
    <property type="match status" value="1"/>
</dbReference>
<evidence type="ECO:0000256" key="1">
    <source>
        <dbReference type="ARBA" id="ARBA00004123"/>
    </source>
</evidence>
<reference evidence="15" key="1">
    <citation type="submission" date="2020-07" db="EMBL/GenBank/DDBJ databases">
        <title>A long reads based de novo assembly of the rainbow trout Arlee double haploid line genome.</title>
        <authorList>
            <person name="Gao G."/>
            <person name="Palti Y."/>
        </authorList>
    </citation>
    <scope>NUCLEOTIDE SEQUENCE [LARGE SCALE GENOMIC DNA]</scope>
</reference>
<keyword evidence="10" id="KW-0539">Nucleus</keyword>
<keyword evidence="8 11" id="KW-0653">Protein transport</keyword>